<dbReference type="SMART" id="SM00388">
    <property type="entry name" value="HisKA"/>
    <property type="match status" value="1"/>
</dbReference>
<dbReference type="FunFam" id="1.10.287.130:FF:000070">
    <property type="entry name" value="Histidine kinase sensor protein"/>
    <property type="match status" value="1"/>
</dbReference>
<dbReference type="GO" id="GO:0000155">
    <property type="term" value="F:phosphorelay sensor kinase activity"/>
    <property type="evidence" value="ECO:0007669"/>
    <property type="project" value="InterPro"/>
</dbReference>
<dbReference type="SUPFAM" id="SSF55874">
    <property type="entry name" value="ATPase domain of HSP90 chaperone/DNA topoisomerase II/histidine kinase"/>
    <property type="match status" value="1"/>
</dbReference>
<dbReference type="EMBL" id="DRKP01000011">
    <property type="protein sequence ID" value="HEB94985.1"/>
    <property type="molecule type" value="Genomic_DNA"/>
</dbReference>
<dbReference type="CDD" id="cd00130">
    <property type="entry name" value="PAS"/>
    <property type="match status" value="3"/>
</dbReference>
<feature type="domain" description="PAC" evidence="9">
    <location>
        <begin position="87"/>
        <end position="139"/>
    </location>
</feature>
<dbReference type="Gene3D" id="3.30.565.10">
    <property type="entry name" value="Histidine kinase-like ATPase, C-terminal domain"/>
    <property type="match status" value="1"/>
</dbReference>
<feature type="domain" description="PAC" evidence="9">
    <location>
        <begin position="347"/>
        <end position="401"/>
    </location>
</feature>
<evidence type="ECO:0000256" key="2">
    <source>
        <dbReference type="ARBA" id="ARBA00012438"/>
    </source>
</evidence>
<dbReference type="EC" id="2.7.13.3" evidence="2"/>
<dbReference type="InterPro" id="IPR036097">
    <property type="entry name" value="HisK_dim/P_sf"/>
</dbReference>
<dbReference type="InterPro" id="IPR005467">
    <property type="entry name" value="His_kinase_dom"/>
</dbReference>
<feature type="domain" description="PAS" evidence="8">
    <location>
        <begin position="19"/>
        <end position="69"/>
    </location>
</feature>
<dbReference type="InterPro" id="IPR035965">
    <property type="entry name" value="PAS-like_dom_sf"/>
</dbReference>
<keyword evidence="4" id="KW-0808">Transferase</keyword>
<evidence type="ECO:0000256" key="5">
    <source>
        <dbReference type="ARBA" id="ARBA00022777"/>
    </source>
</evidence>
<dbReference type="NCBIfam" id="TIGR00229">
    <property type="entry name" value="sensory_box"/>
    <property type="match status" value="4"/>
</dbReference>
<dbReference type="SUPFAM" id="SSF47384">
    <property type="entry name" value="Homodimeric domain of signal transducing histidine kinase"/>
    <property type="match status" value="1"/>
</dbReference>
<dbReference type="SMART" id="SM00091">
    <property type="entry name" value="PAS"/>
    <property type="match status" value="4"/>
</dbReference>
<dbReference type="InterPro" id="IPR013655">
    <property type="entry name" value="PAS_fold_3"/>
</dbReference>
<dbReference type="AlphaFoldDB" id="A0A831W7X0"/>
<dbReference type="GO" id="GO:0005886">
    <property type="term" value="C:plasma membrane"/>
    <property type="evidence" value="ECO:0007669"/>
    <property type="project" value="UniProtKB-ARBA"/>
</dbReference>
<evidence type="ECO:0000256" key="6">
    <source>
        <dbReference type="SAM" id="Coils"/>
    </source>
</evidence>
<comment type="caution">
    <text evidence="10">The sequence shown here is derived from an EMBL/GenBank/DDBJ whole genome shotgun (WGS) entry which is preliminary data.</text>
</comment>
<feature type="domain" description="PAC" evidence="9">
    <location>
        <begin position="215"/>
        <end position="267"/>
    </location>
</feature>
<dbReference type="Gene3D" id="3.30.450.20">
    <property type="entry name" value="PAS domain"/>
    <property type="match status" value="4"/>
</dbReference>
<dbReference type="PANTHER" id="PTHR43304">
    <property type="entry name" value="PHYTOCHROME-LIKE PROTEIN CPH1"/>
    <property type="match status" value="1"/>
</dbReference>
<evidence type="ECO:0000256" key="3">
    <source>
        <dbReference type="ARBA" id="ARBA00022553"/>
    </source>
</evidence>
<gene>
    <name evidence="10" type="ORF">ENI96_00975</name>
</gene>
<keyword evidence="5" id="KW-0418">Kinase</keyword>
<dbReference type="InterPro" id="IPR004358">
    <property type="entry name" value="Sig_transdc_His_kin-like_C"/>
</dbReference>
<dbReference type="SMART" id="SM00086">
    <property type="entry name" value="PAC"/>
    <property type="match status" value="4"/>
</dbReference>
<dbReference type="GO" id="GO:0006355">
    <property type="term" value="P:regulation of DNA-templated transcription"/>
    <property type="evidence" value="ECO:0007669"/>
    <property type="project" value="InterPro"/>
</dbReference>
<dbReference type="Pfam" id="PF00989">
    <property type="entry name" value="PAS"/>
    <property type="match status" value="1"/>
</dbReference>
<dbReference type="InterPro" id="IPR013767">
    <property type="entry name" value="PAS_fold"/>
</dbReference>
<dbReference type="Pfam" id="PF13188">
    <property type="entry name" value="PAS_8"/>
    <property type="match status" value="1"/>
</dbReference>
<protein>
    <recommendedName>
        <fullName evidence="2">histidine kinase</fullName>
        <ecNumber evidence="2">2.7.13.3</ecNumber>
    </recommendedName>
</protein>
<sequence>MTDGTTEPPAQIPAAVTMQLLEVVGDWTWQCDREGRLTFVSDSVERHIGYTPEQLIGTSLFRRLSQDEDERIRRMFEEKRRRCESLVRITTRISHRNGRAMTLEVSAIPLTDAEGRCHGYLGASRDVTAAELVMAEMKRGRSRLAEAQRIAHLGSWELDLVRNELHWSEEIFRIFGIAPEEFEPSYEGFLAVIHPDDRDMVSRAYEESVANHQPYDITHRLLMKDGSIKYVHERCATFYDEENRPIRSTGTVQDVTRQVTLERRLKESEQRFRALVEQSPLSIQLFAADGSVALVNRAWEQLWGADAGLLQGYNILRDRQLEEKGIRSYIERGFAGEACQVPPIVYDPSELPWIPEKYRNTGRWIQAFIYPIKDEQGKVKQLVVMHEDVTDRFLAEQRLKRSEALLSEAQQIAHLGNWELDLATWQATWSDEEYRLLGYRPGEVEASAEKFVQAVHPDDRERVGQAMREAMQPPEGEERRRYHTVHRVQHRDGRVTVVEEDGWVTFDREQRPLRMFGTTLDITERRRVEQELEQYREHLEQLVERRTEELEATNRELESFAYSVSHDLRAPLRSIDGFSLALLEDYEERLDETGRDYLYRVRRASQRMGALIDDLLMLSRLTRHNLNIEQVDLSALARRLLAELAEAHPERTVETEVEERLRVQADPKLLAIALSNLLENAFKYTAGREPARIEVGSLLQEEGERVYYVRDNGAGFDMQYVDKLFSAFQRLHREEEFPGSGIGLATVARIVHRHGGRVWAEGATGAGASFYFTLGRGDAER</sequence>
<feature type="domain" description="PAS" evidence="8">
    <location>
        <begin position="402"/>
        <end position="474"/>
    </location>
</feature>
<dbReference type="FunFam" id="3.30.565.10:FF:000006">
    <property type="entry name" value="Sensor histidine kinase WalK"/>
    <property type="match status" value="1"/>
</dbReference>
<evidence type="ECO:0000259" key="7">
    <source>
        <dbReference type="PROSITE" id="PS50109"/>
    </source>
</evidence>
<evidence type="ECO:0000259" key="8">
    <source>
        <dbReference type="PROSITE" id="PS50112"/>
    </source>
</evidence>
<dbReference type="InterPro" id="IPR000700">
    <property type="entry name" value="PAS-assoc_C"/>
</dbReference>
<dbReference type="Pfam" id="PF00512">
    <property type="entry name" value="HisKA"/>
    <property type="match status" value="1"/>
</dbReference>
<evidence type="ECO:0000259" key="9">
    <source>
        <dbReference type="PROSITE" id="PS50113"/>
    </source>
</evidence>
<keyword evidence="3" id="KW-0597">Phosphoprotein</keyword>
<organism evidence="10">
    <name type="scientific">Sedimenticola thiotaurini</name>
    <dbReference type="NCBI Taxonomy" id="1543721"/>
    <lineage>
        <taxon>Bacteria</taxon>
        <taxon>Pseudomonadati</taxon>
        <taxon>Pseudomonadota</taxon>
        <taxon>Gammaproteobacteria</taxon>
        <taxon>Chromatiales</taxon>
        <taxon>Sedimenticolaceae</taxon>
        <taxon>Sedimenticola</taxon>
    </lineage>
</organism>
<evidence type="ECO:0000256" key="1">
    <source>
        <dbReference type="ARBA" id="ARBA00000085"/>
    </source>
</evidence>
<feature type="domain" description="Histidine kinase" evidence="7">
    <location>
        <begin position="563"/>
        <end position="778"/>
    </location>
</feature>
<dbReference type="PROSITE" id="PS50113">
    <property type="entry name" value="PAC"/>
    <property type="match status" value="4"/>
</dbReference>
<feature type="coiled-coil region" evidence="6">
    <location>
        <begin position="525"/>
        <end position="556"/>
    </location>
</feature>
<dbReference type="Gene3D" id="2.10.70.100">
    <property type="match status" value="2"/>
</dbReference>
<name>A0A831W7X0_9GAMM</name>
<reference evidence="10" key="1">
    <citation type="journal article" date="2020" name="mSystems">
        <title>Genome- and Community-Level Interaction Insights into Carbon Utilization and Element Cycling Functions of Hydrothermarchaeota in Hydrothermal Sediment.</title>
        <authorList>
            <person name="Zhou Z."/>
            <person name="Liu Y."/>
            <person name="Xu W."/>
            <person name="Pan J."/>
            <person name="Luo Z.H."/>
            <person name="Li M."/>
        </authorList>
    </citation>
    <scope>NUCLEOTIDE SEQUENCE [LARGE SCALE GENOMIC DNA]</scope>
    <source>
        <strain evidence="10">HyVt-443</strain>
    </source>
</reference>
<keyword evidence="6" id="KW-0175">Coiled coil</keyword>
<dbReference type="SUPFAM" id="SSF55785">
    <property type="entry name" value="PYP-like sensor domain (PAS domain)"/>
    <property type="match status" value="4"/>
</dbReference>
<dbReference type="PROSITE" id="PS50109">
    <property type="entry name" value="HIS_KIN"/>
    <property type="match status" value="1"/>
</dbReference>
<evidence type="ECO:0000313" key="10">
    <source>
        <dbReference type="EMBL" id="HEB94985.1"/>
    </source>
</evidence>
<dbReference type="SMART" id="SM00387">
    <property type="entry name" value="HATPase_c"/>
    <property type="match status" value="1"/>
</dbReference>
<dbReference type="InterPro" id="IPR000014">
    <property type="entry name" value="PAS"/>
</dbReference>
<dbReference type="Pfam" id="PF02518">
    <property type="entry name" value="HATPase_c"/>
    <property type="match status" value="1"/>
</dbReference>
<dbReference type="InterPro" id="IPR036890">
    <property type="entry name" value="HATPase_C_sf"/>
</dbReference>
<dbReference type="Proteomes" id="UP000886251">
    <property type="component" value="Unassembled WGS sequence"/>
</dbReference>
<dbReference type="Gene3D" id="1.10.287.130">
    <property type="match status" value="1"/>
</dbReference>
<dbReference type="PROSITE" id="PS50112">
    <property type="entry name" value="PAS"/>
    <property type="match status" value="3"/>
</dbReference>
<dbReference type="InterPro" id="IPR003594">
    <property type="entry name" value="HATPase_dom"/>
</dbReference>
<dbReference type="PANTHER" id="PTHR43304:SF1">
    <property type="entry name" value="PAC DOMAIN-CONTAINING PROTEIN"/>
    <property type="match status" value="1"/>
</dbReference>
<proteinExistence type="predicted"/>
<dbReference type="CDD" id="cd00082">
    <property type="entry name" value="HisKA"/>
    <property type="match status" value="1"/>
</dbReference>
<dbReference type="Pfam" id="PF08447">
    <property type="entry name" value="PAS_3"/>
    <property type="match status" value="2"/>
</dbReference>
<dbReference type="InterPro" id="IPR003661">
    <property type="entry name" value="HisK_dim/P_dom"/>
</dbReference>
<dbReference type="InterPro" id="IPR001610">
    <property type="entry name" value="PAC"/>
</dbReference>
<feature type="domain" description="PAS" evidence="8">
    <location>
        <begin position="165"/>
        <end position="212"/>
    </location>
</feature>
<dbReference type="InterPro" id="IPR052162">
    <property type="entry name" value="Sensor_kinase/Photoreceptor"/>
</dbReference>
<evidence type="ECO:0000256" key="4">
    <source>
        <dbReference type="ARBA" id="ARBA00022679"/>
    </source>
</evidence>
<dbReference type="FunFam" id="3.30.450.20:FF:000088">
    <property type="entry name" value="Sensory transduction histidine kinase"/>
    <property type="match status" value="1"/>
</dbReference>
<dbReference type="PRINTS" id="PR00344">
    <property type="entry name" value="BCTRLSENSOR"/>
</dbReference>
<accession>A0A831W7X0</accession>
<feature type="domain" description="PAC" evidence="9">
    <location>
        <begin position="482"/>
        <end position="534"/>
    </location>
</feature>
<comment type="catalytic activity">
    <reaction evidence="1">
        <text>ATP + protein L-histidine = ADP + protein N-phospho-L-histidine.</text>
        <dbReference type="EC" id="2.7.13.3"/>
    </reaction>
</comment>